<gene>
    <name evidence="1" type="ORF">AYBTSS11_LOCUS2736</name>
</gene>
<dbReference type="EMBL" id="OY731398">
    <property type="protein sequence ID" value="CAJ1883205.1"/>
    <property type="molecule type" value="Genomic_DNA"/>
</dbReference>
<reference evidence="1" key="1">
    <citation type="submission" date="2023-10" db="EMBL/GenBank/DDBJ databases">
        <authorList>
            <person name="Domelevo Entfellner J.-B."/>
        </authorList>
    </citation>
    <scope>NUCLEOTIDE SEQUENCE</scope>
</reference>
<keyword evidence="2" id="KW-1185">Reference proteome</keyword>
<evidence type="ECO:0000313" key="2">
    <source>
        <dbReference type="Proteomes" id="UP001189624"/>
    </source>
</evidence>
<accession>A0AA86V2P5</accession>
<dbReference type="AlphaFoldDB" id="A0AA86V2P5"/>
<sequence>MRASYLVVIIGRVTAKVADALCVKGKPEARGHGVIFIDPRSAMKALSLCSGPGATKYILETRSEKPKDGRCGRAGSIFGIEREPRNHSHTNLKRFCGNRLVFLASNE</sequence>
<organism evidence="1 2">
    <name type="scientific">Sphenostylis stenocarpa</name>
    <dbReference type="NCBI Taxonomy" id="92480"/>
    <lineage>
        <taxon>Eukaryota</taxon>
        <taxon>Viridiplantae</taxon>
        <taxon>Streptophyta</taxon>
        <taxon>Embryophyta</taxon>
        <taxon>Tracheophyta</taxon>
        <taxon>Spermatophyta</taxon>
        <taxon>Magnoliopsida</taxon>
        <taxon>eudicotyledons</taxon>
        <taxon>Gunneridae</taxon>
        <taxon>Pentapetalae</taxon>
        <taxon>rosids</taxon>
        <taxon>fabids</taxon>
        <taxon>Fabales</taxon>
        <taxon>Fabaceae</taxon>
        <taxon>Papilionoideae</taxon>
        <taxon>50 kb inversion clade</taxon>
        <taxon>NPAAA clade</taxon>
        <taxon>indigoferoid/millettioid clade</taxon>
        <taxon>Phaseoleae</taxon>
        <taxon>Sphenostylis</taxon>
    </lineage>
</organism>
<dbReference type="Gramene" id="rna-AYBTSS11_LOCUS2736">
    <property type="protein sequence ID" value="CAJ1883205.1"/>
    <property type="gene ID" value="gene-AYBTSS11_LOCUS2736"/>
</dbReference>
<dbReference type="Proteomes" id="UP001189624">
    <property type="component" value="Chromosome 1"/>
</dbReference>
<protein>
    <submittedName>
        <fullName evidence="1">Uncharacterized protein</fullName>
    </submittedName>
</protein>
<proteinExistence type="predicted"/>
<name>A0AA86V2P5_9FABA</name>
<evidence type="ECO:0000313" key="1">
    <source>
        <dbReference type="EMBL" id="CAJ1883205.1"/>
    </source>
</evidence>